<protein>
    <submittedName>
        <fullName evidence="1">Putative membrane protein</fullName>
    </submittedName>
</protein>
<keyword evidence="2" id="KW-1185">Reference proteome</keyword>
<dbReference type="Pfam" id="PF06092">
    <property type="entry name" value="DUF943"/>
    <property type="match status" value="1"/>
</dbReference>
<sequence>MAKTMLKKTLITGIFILATCILWLFFLPTKVVRVDNHLVYLDHAPITNEGKINWWKKNRVHLQEKYHLIENPESFTVVIMRFGGYKSLPTGSNDGSIDDYHCFDDIKNKENCVYNHGIMIISGNLNKKIYYGIGNKIYSETPGGKLILLKE</sequence>
<dbReference type="RefSeq" id="WP_245191410.1">
    <property type="nucleotide sequence ID" value="NZ_FMAY01000004.1"/>
</dbReference>
<evidence type="ECO:0000313" key="1">
    <source>
        <dbReference type="EMBL" id="SCC01415.1"/>
    </source>
</evidence>
<dbReference type="EMBL" id="FMAY01000004">
    <property type="protein sequence ID" value="SCC01415.1"/>
    <property type="molecule type" value="Genomic_DNA"/>
</dbReference>
<dbReference type="InterPro" id="IPR010351">
    <property type="entry name" value="DUF943"/>
</dbReference>
<organism evidence="1 2">
    <name type="scientific">Kosakonia oryzendophytica</name>
    <dbReference type="NCBI Taxonomy" id="1005665"/>
    <lineage>
        <taxon>Bacteria</taxon>
        <taxon>Pseudomonadati</taxon>
        <taxon>Pseudomonadota</taxon>
        <taxon>Gammaproteobacteria</taxon>
        <taxon>Enterobacterales</taxon>
        <taxon>Enterobacteriaceae</taxon>
        <taxon>Kosakonia</taxon>
    </lineage>
</organism>
<evidence type="ECO:0000313" key="2">
    <source>
        <dbReference type="Proteomes" id="UP000198975"/>
    </source>
</evidence>
<reference evidence="2" key="1">
    <citation type="submission" date="2016-08" db="EMBL/GenBank/DDBJ databases">
        <authorList>
            <person name="Varghese N."/>
            <person name="Submissions Spin"/>
        </authorList>
    </citation>
    <scope>NUCLEOTIDE SEQUENCE [LARGE SCALE GENOMIC DNA]</scope>
    <source>
        <strain evidence="2">REICA_082</strain>
    </source>
</reference>
<name>A0A1C4B3F4_9ENTR</name>
<dbReference type="Proteomes" id="UP000198975">
    <property type="component" value="Unassembled WGS sequence"/>
</dbReference>
<accession>A0A1C4B3F4</accession>
<proteinExistence type="predicted"/>
<dbReference type="AlphaFoldDB" id="A0A1C4B3F4"/>
<gene>
    <name evidence="1" type="ORF">GA0061071_10499</name>
</gene>